<feature type="region of interest" description="Disordered" evidence="5">
    <location>
        <begin position="213"/>
        <end position="251"/>
    </location>
</feature>
<dbReference type="Pfam" id="PF03195">
    <property type="entry name" value="LOB"/>
    <property type="match status" value="1"/>
</dbReference>
<protein>
    <submittedName>
        <fullName evidence="8">Lateral organ boundaries (LOB) domain family protein</fullName>
    </submittedName>
</protein>
<reference evidence="8 9" key="1">
    <citation type="journal article" date="2018" name="Mol. Plant">
        <title>The genome of Artemisia annua provides insight into the evolution of Asteraceae family and artemisinin biosynthesis.</title>
        <authorList>
            <person name="Shen Q."/>
            <person name="Zhang L."/>
            <person name="Liao Z."/>
            <person name="Wang S."/>
            <person name="Yan T."/>
            <person name="Shi P."/>
            <person name="Liu M."/>
            <person name="Fu X."/>
            <person name="Pan Q."/>
            <person name="Wang Y."/>
            <person name="Lv Z."/>
            <person name="Lu X."/>
            <person name="Zhang F."/>
            <person name="Jiang W."/>
            <person name="Ma Y."/>
            <person name="Chen M."/>
            <person name="Hao X."/>
            <person name="Li L."/>
            <person name="Tang Y."/>
            <person name="Lv G."/>
            <person name="Zhou Y."/>
            <person name="Sun X."/>
            <person name="Brodelius P.E."/>
            <person name="Rose J.K.C."/>
            <person name="Tang K."/>
        </authorList>
    </citation>
    <scope>NUCLEOTIDE SEQUENCE [LARGE SCALE GENOMIC DNA]</scope>
    <source>
        <strain evidence="9">cv. Huhao1</strain>
        <tissue evidence="8">Leaf</tissue>
    </source>
</reference>
<dbReference type="InterPro" id="IPR004883">
    <property type="entry name" value="LOB"/>
</dbReference>
<dbReference type="PANTHER" id="PTHR31301">
    <property type="entry name" value="LOB DOMAIN-CONTAINING PROTEIN 4-RELATED"/>
    <property type="match status" value="1"/>
</dbReference>
<proteinExistence type="inferred from homology"/>
<dbReference type="EMBL" id="PKPP01019504">
    <property type="protein sequence ID" value="PWA35719.1"/>
    <property type="molecule type" value="Genomic_DNA"/>
</dbReference>
<organism evidence="8 9">
    <name type="scientific">Artemisia annua</name>
    <name type="common">Sweet wormwood</name>
    <dbReference type="NCBI Taxonomy" id="35608"/>
    <lineage>
        <taxon>Eukaryota</taxon>
        <taxon>Viridiplantae</taxon>
        <taxon>Streptophyta</taxon>
        <taxon>Embryophyta</taxon>
        <taxon>Tracheophyta</taxon>
        <taxon>Spermatophyta</taxon>
        <taxon>Magnoliopsida</taxon>
        <taxon>eudicotyledons</taxon>
        <taxon>Gunneridae</taxon>
        <taxon>Pentapetalae</taxon>
        <taxon>asterids</taxon>
        <taxon>campanulids</taxon>
        <taxon>Asterales</taxon>
        <taxon>Asteraceae</taxon>
        <taxon>Asteroideae</taxon>
        <taxon>Anthemideae</taxon>
        <taxon>Artemisiinae</taxon>
        <taxon>Artemisia</taxon>
    </lineage>
</organism>
<dbReference type="Pfam" id="PF06203">
    <property type="entry name" value="CCT"/>
    <property type="match status" value="1"/>
</dbReference>
<feature type="domain" description="LOB" evidence="6">
    <location>
        <begin position="6"/>
        <end position="107"/>
    </location>
</feature>
<evidence type="ECO:0000256" key="1">
    <source>
        <dbReference type="ARBA" id="ARBA00004123"/>
    </source>
</evidence>
<dbReference type="PROSITE" id="PS50891">
    <property type="entry name" value="LOB"/>
    <property type="match status" value="1"/>
</dbReference>
<dbReference type="AlphaFoldDB" id="A0A2U1KG39"/>
<name>A0A2U1KG39_ARTAN</name>
<feature type="compositionally biased region" description="Basic and acidic residues" evidence="5">
    <location>
        <begin position="213"/>
        <end position="228"/>
    </location>
</feature>
<evidence type="ECO:0000256" key="3">
    <source>
        <dbReference type="ARBA" id="ARBA00023242"/>
    </source>
</evidence>
<sequence>MGSGSSPCASCKLLRRRCAKDCIFAPYFPPDDPHKFAIVHKVFGASNVSKMLQELPVHQRGDAVSSLVYEANARMRDPVYGCVGAISYLQNQVSQLQMQLAVAQAEILCIQMQQEPELPTTHPSMVDYDAKTLLLSGSNTNDFGDQIPQFLSYTSNNNLTTKKLVCLFSSANSGHAQASVCNIVATVHPEAAGALRQECIALVTRCTGLSDNKEKQVQVREVPQERREKPAKHATKDSGKSKRTSGKKSSDAKSSFYEDYIVSVSIAWQLKDLFTHSNTQKAVLGCKSLESAFHALKIEEHNDDNISDFKGILWIKDGRNDQGEGVINSTYDEINWDHLIEWDEFSINKEDQDSGICDRDKLENKESSMVNSTGNVKRETNGIWEQNEDQDCEDDENKMCLNLSLNYQEVMNAWSNRGPCWANDFAHSTSENNYRGEVPVMNDARIKREASVLRYKKKRKNRLSSGKIRYEVRKINADKRARFKGRFVRKGS</sequence>
<evidence type="ECO:0000259" key="6">
    <source>
        <dbReference type="PROSITE" id="PS50891"/>
    </source>
</evidence>
<dbReference type="OrthoDB" id="2020166at2759"/>
<dbReference type="STRING" id="35608.A0A2U1KG39"/>
<gene>
    <name evidence="8" type="ORF">CTI12_AA606800</name>
</gene>
<evidence type="ECO:0000256" key="2">
    <source>
        <dbReference type="ARBA" id="ARBA00005474"/>
    </source>
</evidence>
<dbReference type="PANTHER" id="PTHR31301:SF15">
    <property type="entry name" value="LOB DOMAIN-CONTAINING PROTEIN 12"/>
    <property type="match status" value="1"/>
</dbReference>
<accession>A0A2U1KG39</accession>
<evidence type="ECO:0000313" key="9">
    <source>
        <dbReference type="Proteomes" id="UP000245207"/>
    </source>
</evidence>
<comment type="subcellular location">
    <subcellularLocation>
        <location evidence="1 4">Nucleus</location>
    </subcellularLocation>
</comment>
<evidence type="ECO:0000256" key="4">
    <source>
        <dbReference type="PROSITE-ProRule" id="PRU00357"/>
    </source>
</evidence>
<dbReference type="GO" id="GO:0005634">
    <property type="term" value="C:nucleus"/>
    <property type="evidence" value="ECO:0007669"/>
    <property type="project" value="UniProtKB-SubCell"/>
</dbReference>
<evidence type="ECO:0000313" key="8">
    <source>
        <dbReference type="EMBL" id="PWA35719.1"/>
    </source>
</evidence>
<evidence type="ECO:0000259" key="7">
    <source>
        <dbReference type="PROSITE" id="PS51017"/>
    </source>
</evidence>
<evidence type="ECO:0000256" key="5">
    <source>
        <dbReference type="SAM" id="MobiDB-lite"/>
    </source>
</evidence>
<keyword evidence="9" id="KW-1185">Reference proteome</keyword>
<keyword evidence="3 4" id="KW-0539">Nucleus</keyword>
<comment type="caution">
    <text evidence="8">The sequence shown here is derived from an EMBL/GenBank/DDBJ whole genome shotgun (WGS) entry which is preliminary data.</text>
</comment>
<dbReference type="PROSITE" id="PS51017">
    <property type="entry name" value="CCT"/>
    <property type="match status" value="1"/>
</dbReference>
<dbReference type="InterPro" id="IPR010402">
    <property type="entry name" value="CCT_domain"/>
</dbReference>
<comment type="similarity">
    <text evidence="2">Belongs to the LOB domain-containing protein family.</text>
</comment>
<feature type="domain" description="CCT" evidence="7">
    <location>
        <begin position="448"/>
        <end position="490"/>
    </location>
</feature>
<dbReference type="Proteomes" id="UP000245207">
    <property type="component" value="Unassembled WGS sequence"/>
</dbReference>